<dbReference type="AlphaFoldDB" id="A0A1E3X6K7"/>
<accession>A0A1E3X6K7</accession>
<name>A0A1E3X6K7_9BACT</name>
<dbReference type="EMBL" id="MAYW01000130">
    <property type="protein sequence ID" value="ODS31267.1"/>
    <property type="molecule type" value="Genomic_DNA"/>
</dbReference>
<proteinExistence type="predicted"/>
<gene>
    <name evidence="1" type="ORF">SCARUB_03612</name>
</gene>
<comment type="caution">
    <text evidence="1">The sequence shown here is derived from an EMBL/GenBank/DDBJ whole genome shotgun (WGS) entry which is preliminary data.</text>
</comment>
<organism evidence="1 2">
    <name type="scientific">Candidatus Scalindua rubra</name>
    <dbReference type="NCBI Taxonomy" id="1872076"/>
    <lineage>
        <taxon>Bacteria</taxon>
        <taxon>Pseudomonadati</taxon>
        <taxon>Planctomycetota</taxon>
        <taxon>Candidatus Brocadiia</taxon>
        <taxon>Candidatus Brocadiales</taxon>
        <taxon>Candidatus Scalinduaceae</taxon>
        <taxon>Candidatus Scalindua</taxon>
    </lineage>
</organism>
<sequence length="77" mass="9095">MHFEIISKIEDIKTIAVGGRIRDIMRLQKQYGSGRWRKLKGIAKVQFQSGRVCNTELHWYEAHGIGRRKMKIKRILD</sequence>
<reference evidence="1 2" key="1">
    <citation type="submission" date="2016-07" db="EMBL/GenBank/DDBJ databases">
        <title>Draft genome of Scalindua rubra, obtained from a brine-seawater interface in the Red Sea, sheds light on salt adaptation in anammox bacteria.</title>
        <authorList>
            <person name="Speth D.R."/>
            <person name="Lagkouvardos I."/>
            <person name="Wang Y."/>
            <person name="Qian P.-Y."/>
            <person name="Dutilh B.E."/>
            <person name="Jetten M.S."/>
        </authorList>
    </citation>
    <scope>NUCLEOTIDE SEQUENCE [LARGE SCALE GENOMIC DNA]</scope>
    <source>
        <strain evidence="1">BSI-1</strain>
    </source>
</reference>
<evidence type="ECO:0000313" key="1">
    <source>
        <dbReference type="EMBL" id="ODS31267.1"/>
    </source>
</evidence>
<evidence type="ECO:0000313" key="2">
    <source>
        <dbReference type="Proteomes" id="UP000094056"/>
    </source>
</evidence>
<protein>
    <submittedName>
        <fullName evidence="1">Uncharacterized protein</fullName>
    </submittedName>
</protein>
<dbReference type="PATRIC" id="fig|1872076.5.peg.4299"/>
<dbReference type="Proteomes" id="UP000094056">
    <property type="component" value="Unassembled WGS sequence"/>
</dbReference>